<gene>
    <name evidence="1" type="ORF">BXY82_2042</name>
</gene>
<organism evidence="1 2">
    <name type="scientific">Gelidibacter sediminis</name>
    <dbReference type="NCBI Taxonomy" id="1608710"/>
    <lineage>
        <taxon>Bacteria</taxon>
        <taxon>Pseudomonadati</taxon>
        <taxon>Bacteroidota</taxon>
        <taxon>Flavobacteriia</taxon>
        <taxon>Flavobacteriales</taxon>
        <taxon>Flavobacteriaceae</taxon>
        <taxon>Gelidibacter</taxon>
    </lineage>
</organism>
<dbReference type="GO" id="GO:0005975">
    <property type="term" value="P:carbohydrate metabolic process"/>
    <property type="evidence" value="ECO:0007669"/>
    <property type="project" value="InterPro"/>
</dbReference>
<dbReference type="InterPro" id="IPR011330">
    <property type="entry name" value="Glyco_hydro/deAcase_b/a-brl"/>
</dbReference>
<dbReference type="Proteomes" id="UP000294689">
    <property type="component" value="Unassembled WGS sequence"/>
</dbReference>
<dbReference type="Gene3D" id="3.20.20.370">
    <property type="entry name" value="Glycoside hydrolase/deacetylase"/>
    <property type="match status" value="1"/>
</dbReference>
<sequence>MTNGKFVISLDFEKHWGFFDNRHLSECKSQLSNVDIVINQFLEQSRQHNVCITFATVGILFAKSKAEIYKFIPNLKPNYSNTSLDAYKLLQNMAVNDEKFYFGQDLVSQIKNDTLHEMATHTFSHYYCQENGQTDADFYADLTSAVAIASHLDISLKSIVFPRNQVNSSYLKICEELGIETYRGNCWFNFNNNPRKLKLIEYFLKTSRMIDSYLNLTGSNSFKLEDYNLKRSKLINIPASRFLRPYTPQLGFLEPLKINRIKNAMTKAAKRNEVYHLWWHPHNFANNINENFKNFSEILEHYSTLRKQYNFESITMQKLGEEYRKLKN</sequence>
<evidence type="ECO:0000313" key="1">
    <source>
        <dbReference type="EMBL" id="TDU40003.1"/>
    </source>
</evidence>
<dbReference type="SUPFAM" id="SSF88713">
    <property type="entry name" value="Glycoside hydrolase/deacetylase"/>
    <property type="match status" value="1"/>
</dbReference>
<dbReference type="EMBL" id="SOBW01000008">
    <property type="protein sequence ID" value="TDU40003.1"/>
    <property type="molecule type" value="Genomic_DNA"/>
</dbReference>
<name>A0A4R7PYC6_9FLAO</name>
<accession>A0A4R7PYC6</accession>
<evidence type="ECO:0000313" key="2">
    <source>
        <dbReference type="Proteomes" id="UP000294689"/>
    </source>
</evidence>
<dbReference type="AlphaFoldDB" id="A0A4R7PYC6"/>
<proteinExistence type="predicted"/>
<comment type="caution">
    <text evidence="1">The sequence shown here is derived from an EMBL/GenBank/DDBJ whole genome shotgun (WGS) entry which is preliminary data.</text>
</comment>
<reference evidence="1 2" key="1">
    <citation type="submission" date="2019-03" db="EMBL/GenBank/DDBJ databases">
        <title>Genomic Encyclopedia of Archaeal and Bacterial Type Strains, Phase II (KMG-II): from individual species to whole genera.</title>
        <authorList>
            <person name="Goeker M."/>
        </authorList>
    </citation>
    <scope>NUCLEOTIDE SEQUENCE [LARGE SCALE GENOMIC DNA]</scope>
    <source>
        <strain evidence="1 2">DSM 28135</strain>
    </source>
</reference>
<dbReference type="RefSeq" id="WP_133758047.1">
    <property type="nucleotide sequence ID" value="NZ_SOBW01000008.1"/>
</dbReference>
<dbReference type="CDD" id="cd10929">
    <property type="entry name" value="CE4_u5"/>
    <property type="match status" value="1"/>
</dbReference>
<keyword evidence="2" id="KW-1185">Reference proteome</keyword>
<dbReference type="OrthoDB" id="7836272at2"/>
<protein>
    <submittedName>
        <fullName evidence="1">Polysaccharide deacetylase</fullName>
    </submittedName>
</protein>